<gene>
    <name evidence="2" type="ORF">UFOPK3837_00546</name>
</gene>
<feature type="compositionally biased region" description="Polar residues" evidence="1">
    <location>
        <begin position="1"/>
        <end position="12"/>
    </location>
</feature>
<evidence type="ECO:0000256" key="1">
    <source>
        <dbReference type="SAM" id="MobiDB-lite"/>
    </source>
</evidence>
<sequence>MAQKNPSKNTAKTAPAKNLKEKRLEKKAKSAAKDKKSE</sequence>
<feature type="compositionally biased region" description="Basic and acidic residues" evidence="1">
    <location>
        <begin position="18"/>
        <end position="38"/>
    </location>
</feature>
<evidence type="ECO:0000313" key="2">
    <source>
        <dbReference type="EMBL" id="CAB4952776.1"/>
    </source>
</evidence>
<organism evidence="2">
    <name type="scientific">freshwater metagenome</name>
    <dbReference type="NCBI Taxonomy" id="449393"/>
    <lineage>
        <taxon>unclassified sequences</taxon>
        <taxon>metagenomes</taxon>
        <taxon>ecological metagenomes</taxon>
    </lineage>
</organism>
<feature type="region of interest" description="Disordered" evidence="1">
    <location>
        <begin position="1"/>
        <end position="38"/>
    </location>
</feature>
<name>A0A6J7KAB3_9ZZZZ</name>
<reference evidence="2" key="1">
    <citation type="submission" date="2020-05" db="EMBL/GenBank/DDBJ databases">
        <authorList>
            <person name="Chiriac C."/>
            <person name="Salcher M."/>
            <person name="Ghai R."/>
            <person name="Kavagutti S V."/>
        </authorList>
    </citation>
    <scope>NUCLEOTIDE SEQUENCE</scope>
</reference>
<proteinExistence type="predicted"/>
<protein>
    <submittedName>
        <fullName evidence="2">Unannotated protein</fullName>
    </submittedName>
</protein>
<accession>A0A6J7KAB3</accession>
<dbReference type="AlphaFoldDB" id="A0A6J7KAB3"/>
<dbReference type="EMBL" id="CAFBNO010000016">
    <property type="protein sequence ID" value="CAB4952776.1"/>
    <property type="molecule type" value="Genomic_DNA"/>
</dbReference>